<name>A0ACC1B5B0_9ROSI</name>
<evidence type="ECO:0000313" key="1">
    <source>
        <dbReference type="EMBL" id="KAJ0094098.1"/>
    </source>
</evidence>
<keyword evidence="2" id="KW-1185">Reference proteome</keyword>
<accession>A0ACC1B5B0</accession>
<protein>
    <submittedName>
        <fullName evidence="1">Uncharacterized protein</fullName>
    </submittedName>
</protein>
<comment type="caution">
    <text evidence="1">The sequence shown here is derived from an EMBL/GenBank/DDBJ whole genome shotgun (WGS) entry which is preliminary data.</text>
</comment>
<reference evidence="2" key="1">
    <citation type="journal article" date="2023" name="G3 (Bethesda)">
        <title>Genome assembly and association tests identify interacting loci associated with vigor, precocity, and sex in interspecific pistachio rootstocks.</title>
        <authorList>
            <person name="Palmer W."/>
            <person name="Jacygrad E."/>
            <person name="Sagayaradj S."/>
            <person name="Cavanaugh K."/>
            <person name="Han R."/>
            <person name="Bertier L."/>
            <person name="Beede B."/>
            <person name="Kafkas S."/>
            <person name="Golino D."/>
            <person name="Preece J."/>
            <person name="Michelmore R."/>
        </authorList>
    </citation>
    <scope>NUCLEOTIDE SEQUENCE [LARGE SCALE GENOMIC DNA]</scope>
</reference>
<gene>
    <name evidence="1" type="ORF">Patl1_17131</name>
</gene>
<evidence type="ECO:0000313" key="2">
    <source>
        <dbReference type="Proteomes" id="UP001164250"/>
    </source>
</evidence>
<proteinExistence type="predicted"/>
<dbReference type="Proteomes" id="UP001164250">
    <property type="component" value="Chromosome 6"/>
</dbReference>
<sequence length="426" mass="47939">MAITTICSSPPTLKTIHPLLSPPPSSSSNVKFNVNLVSNSNEALSIIASATEAMALASAAMHAAREAVALARGVEEVEPFEEETEAESVSVVRVKRRKSRRKKKTKEYESLDKGFSGEDEFVKNKKSGYLSRKEEAEICLNLKDGARLEEARTKMAESLDHKSISEELAKATGKKRRQVDKILCKERESQKRITRSYRRLVASIAAGYQGKGLSLQDLIQEGSIGLLRGAKRFDPERGNKLSTYVYWWIKQAMIRAIANKSRIIRLPGSMCETVAKIAEANSVLTRRLRRLPTHSEIAEMLDINVSTVRLAFERIRYPISLDRAVSDRGCMTLQDIMPGPDETMPEKMVEKQLMKQELDDLLKTLTEREEQILRLYYGLNGDTPLSCEQIGKVLKLSRERVRQISGIALTKLQQTDNLNNLKVYIV</sequence>
<dbReference type="EMBL" id="CM047902">
    <property type="protein sequence ID" value="KAJ0094098.1"/>
    <property type="molecule type" value="Genomic_DNA"/>
</dbReference>
<organism evidence="1 2">
    <name type="scientific">Pistacia atlantica</name>
    <dbReference type="NCBI Taxonomy" id="434234"/>
    <lineage>
        <taxon>Eukaryota</taxon>
        <taxon>Viridiplantae</taxon>
        <taxon>Streptophyta</taxon>
        <taxon>Embryophyta</taxon>
        <taxon>Tracheophyta</taxon>
        <taxon>Spermatophyta</taxon>
        <taxon>Magnoliopsida</taxon>
        <taxon>eudicotyledons</taxon>
        <taxon>Gunneridae</taxon>
        <taxon>Pentapetalae</taxon>
        <taxon>rosids</taxon>
        <taxon>malvids</taxon>
        <taxon>Sapindales</taxon>
        <taxon>Anacardiaceae</taxon>
        <taxon>Pistacia</taxon>
    </lineage>
</organism>